<dbReference type="InterPro" id="IPR024932">
    <property type="entry name" value="ApbE"/>
</dbReference>
<evidence type="ECO:0000256" key="7">
    <source>
        <dbReference type="ARBA" id="ARBA00022827"/>
    </source>
</evidence>
<evidence type="ECO:0000256" key="4">
    <source>
        <dbReference type="ARBA" id="ARBA00022630"/>
    </source>
</evidence>
<evidence type="ECO:0000256" key="2">
    <source>
        <dbReference type="ARBA" id="ARBA00011955"/>
    </source>
</evidence>
<gene>
    <name evidence="11" type="ORF">GCM10022212_31770</name>
</gene>
<evidence type="ECO:0000256" key="3">
    <source>
        <dbReference type="ARBA" id="ARBA00016337"/>
    </source>
</evidence>
<evidence type="ECO:0000256" key="6">
    <source>
        <dbReference type="ARBA" id="ARBA00022723"/>
    </source>
</evidence>
<dbReference type="PANTHER" id="PTHR30040">
    <property type="entry name" value="THIAMINE BIOSYNTHESIS LIPOPROTEIN APBE"/>
    <property type="match status" value="1"/>
</dbReference>
<evidence type="ECO:0000256" key="10">
    <source>
        <dbReference type="ARBA" id="ARBA00048540"/>
    </source>
</evidence>
<evidence type="ECO:0000313" key="12">
    <source>
        <dbReference type="Proteomes" id="UP001501353"/>
    </source>
</evidence>
<dbReference type="PANTHER" id="PTHR30040:SF2">
    <property type="entry name" value="FAD:PROTEIN FMN TRANSFERASE"/>
    <property type="match status" value="1"/>
</dbReference>
<evidence type="ECO:0000313" key="11">
    <source>
        <dbReference type="EMBL" id="GAA4030929.1"/>
    </source>
</evidence>
<dbReference type="Gene3D" id="3.10.520.10">
    <property type="entry name" value="ApbE-like domains"/>
    <property type="match status" value="1"/>
</dbReference>
<dbReference type="Proteomes" id="UP001501353">
    <property type="component" value="Unassembled WGS sequence"/>
</dbReference>
<evidence type="ECO:0000256" key="9">
    <source>
        <dbReference type="ARBA" id="ARBA00031306"/>
    </source>
</evidence>
<keyword evidence="6" id="KW-0479">Metal-binding</keyword>
<comment type="catalytic activity">
    <reaction evidence="10">
        <text>L-threonyl-[protein] + FAD = FMN-L-threonyl-[protein] + AMP + H(+)</text>
        <dbReference type="Rhea" id="RHEA:36847"/>
        <dbReference type="Rhea" id="RHEA-COMP:11060"/>
        <dbReference type="Rhea" id="RHEA-COMP:11061"/>
        <dbReference type="ChEBI" id="CHEBI:15378"/>
        <dbReference type="ChEBI" id="CHEBI:30013"/>
        <dbReference type="ChEBI" id="CHEBI:57692"/>
        <dbReference type="ChEBI" id="CHEBI:74257"/>
        <dbReference type="ChEBI" id="CHEBI:456215"/>
        <dbReference type="EC" id="2.7.1.180"/>
    </reaction>
</comment>
<reference evidence="12" key="1">
    <citation type="journal article" date="2019" name="Int. J. Syst. Evol. Microbiol.">
        <title>The Global Catalogue of Microorganisms (GCM) 10K type strain sequencing project: providing services to taxonomists for standard genome sequencing and annotation.</title>
        <authorList>
            <consortium name="The Broad Institute Genomics Platform"/>
            <consortium name="The Broad Institute Genome Sequencing Center for Infectious Disease"/>
            <person name="Wu L."/>
            <person name="Ma J."/>
        </authorList>
    </citation>
    <scope>NUCLEOTIDE SEQUENCE [LARGE SCALE GENOMIC DNA]</scope>
    <source>
        <strain evidence="12">JCM 16673</strain>
    </source>
</reference>
<evidence type="ECO:0000256" key="1">
    <source>
        <dbReference type="ARBA" id="ARBA00001946"/>
    </source>
</evidence>
<keyword evidence="7" id="KW-0274">FAD</keyword>
<evidence type="ECO:0000256" key="8">
    <source>
        <dbReference type="ARBA" id="ARBA00022842"/>
    </source>
</evidence>
<organism evidence="11 12">
    <name type="scientific">Actimicrobium antarcticum</name>
    <dbReference type="NCBI Taxonomy" id="1051899"/>
    <lineage>
        <taxon>Bacteria</taxon>
        <taxon>Pseudomonadati</taxon>
        <taxon>Pseudomonadota</taxon>
        <taxon>Betaproteobacteria</taxon>
        <taxon>Burkholderiales</taxon>
        <taxon>Oxalobacteraceae</taxon>
        <taxon>Actimicrobium</taxon>
    </lineage>
</organism>
<comment type="caution">
    <text evidence="11">The sequence shown here is derived from an EMBL/GenBank/DDBJ whole genome shotgun (WGS) entry which is preliminary data.</text>
</comment>
<sequence>MNCRAQPWLGTLVDVRIADPLSPASLAAAFDAAFSRIALVHRLMSFHAAESDVSRINRAAPDTSIAIDPHTARVLDAALMLQQASAWIFNIGCGTRLAQWDYLPLPAQTLPAYQSQDSGLLLGTNGTVRKTRDVLIDLGGIAKGYAVDVAIDALRAIGVQSACVNAGGDVRVLGSGTFAIAIRDPARVTGTGAEVALGDAALATSATYFSLRQTGSDQVSALVDGRNGAAITSAISASVLAPTCMIADALTKIVMATGDAQHPLLARFAARALIL</sequence>
<keyword evidence="4" id="KW-0285">Flavoprotein</keyword>
<dbReference type="GO" id="GO:0016740">
    <property type="term" value="F:transferase activity"/>
    <property type="evidence" value="ECO:0007669"/>
    <property type="project" value="UniProtKB-KW"/>
</dbReference>
<name>A0ABP7TTV6_9BURK</name>
<evidence type="ECO:0000256" key="5">
    <source>
        <dbReference type="ARBA" id="ARBA00022679"/>
    </source>
</evidence>
<keyword evidence="12" id="KW-1185">Reference proteome</keyword>
<dbReference type="EC" id="2.7.1.180" evidence="2"/>
<dbReference type="SUPFAM" id="SSF143631">
    <property type="entry name" value="ApbE-like"/>
    <property type="match status" value="1"/>
</dbReference>
<proteinExistence type="predicted"/>
<dbReference type="Pfam" id="PF02424">
    <property type="entry name" value="ApbE"/>
    <property type="match status" value="1"/>
</dbReference>
<keyword evidence="8" id="KW-0460">Magnesium</keyword>
<protein>
    <recommendedName>
        <fullName evidence="3">FAD:protein FMN transferase</fullName>
        <ecNumber evidence="2">2.7.1.180</ecNumber>
    </recommendedName>
    <alternativeName>
        <fullName evidence="9">Flavin transferase</fullName>
    </alternativeName>
</protein>
<comment type="cofactor">
    <cofactor evidence="1">
        <name>Mg(2+)</name>
        <dbReference type="ChEBI" id="CHEBI:18420"/>
    </cofactor>
</comment>
<accession>A0ABP7TTV6</accession>
<keyword evidence="5 11" id="KW-0808">Transferase</keyword>
<dbReference type="InterPro" id="IPR003374">
    <property type="entry name" value="ApbE-like_sf"/>
</dbReference>
<dbReference type="RefSeq" id="WP_344764742.1">
    <property type="nucleotide sequence ID" value="NZ_BAAAZE010000013.1"/>
</dbReference>
<dbReference type="EMBL" id="BAAAZE010000013">
    <property type="protein sequence ID" value="GAA4030929.1"/>
    <property type="molecule type" value="Genomic_DNA"/>
</dbReference>